<reference evidence="2" key="1">
    <citation type="submission" date="2023-11" db="EMBL/GenBank/DDBJ databases">
        <title>Genome Sequence of Bacillus pseudomycoides stain BUPM19.</title>
        <authorList>
            <person name="Farhat A."/>
        </authorList>
    </citation>
    <scope>NUCLEOTIDE SEQUENCE [LARGE SCALE GENOMIC DNA]</scope>
    <source>
        <strain evidence="2">BUPM19</strain>
    </source>
</reference>
<dbReference type="EMBL" id="JAXOVW010000012">
    <property type="protein sequence ID" value="MDZ5607051.1"/>
    <property type="molecule type" value="Genomic_DNA"/>
</dbReference>
<comment type="caution">
    <text evidence="1">The sequence shown here is derived from an EMBL/GenBank/DDBJ whole genome shotgun (WGS) entry which is preliminary data.</text>
</comment>
<organism evidence="1 2">
    <name type="scientific">Bacillus bingmayongensis</name>
    <dbReference type="NCBI Taxonomy" id="1150157"/>
    <lineage>
        <taxon>Bacteria</taxon>
        <taxon>Bacillati</taxon>
        <taxon>Bacillota</taxon>
        <taxon>Bacilli</taxon>
        <taxon>Bacillales</taxon>
        <taxon>Bacillaceae</taxon>
        <taxon>Bacillus</taxon>
    </lineage>
</organism>
<evidence type="ECO:0000313" key="1">
    <source>
        <dbReference type="EMBL" id="MDZ5607051.1"/>
    </source>
</evidence>
<protein>
    <submittedName>
        <fullName evidence="1">Uncharacterized protein</fullName>
    </submittedName>
</protein>
<proteinExistence type="predicted"/>
<accession>A0ABU5JUC6</accession>
<gene>
    <name evidence="1" type="ORF">U2I54_08060</name>
</gene>
<keyword evidence="2" id="KW-1185">Reference proteome</keyword>
<dbReference type="Proteomes" id="UP001291930">
    <property type="component" value="Unassembled WGS sequence"/>
</dbReference>
<name>A0ABU5JUC6_9BACI</name>
<evidence type="ECO:0000313" key="2">
    <source>
        <dbReference type="Proteomes" id="UP001291930"/>
    </source>
</evidence>
<sequence length="101" mass="12097">MEMKLTHSEKIELSYLRLKGFRYLVRNEIGSVNVFVNRPHRDKETNYTPYGKTRGGYDHWIETKTPISIEEQRRCRAVELGEYSFIKWEDEPMVIDDLIND</sequence>